<keyword evidence="3" id="KW-1185">Reference proteome</keyword>
<sequence>MEELGKVLQHLLDWGRRHGAIFDKNKTNLILFTKRKITPPLAQFGDQDLTFRNKVKWLGITLTFGEHLKTLKQRFQTTLAQLNRIIKPTYGLHQKEHPMVHKKECQHSHQTPQHMAPQNCPVKHGNDKANPFSLPQTLWPNRGPHGRNATKGTPAHTTFPPLTPKLNNQEGRSTEEPPHHMQNNTYVPKPTMGPNNSLNQQHIPHQRTSQASPTDPSQGRDPEGHTCFFSDGPPLTRQGGGAVAMLVNTRKELTTYVGKDTLITNFETELMALLLCQVLLQEHINLHGYPMGEAFFLTTRWPLPVRPSPEENQHPNSYKYSFTPHYTTGPKTSPSDYTGVQGMLASQKTRELINSQNWQKNHK</sequence>
<evidence type="ECO:0000256" key="1">
    <source>
        <dbReference type="SAM" id="MobiDB-lite"/>
    </source>
</evidence>
<dbReference type="OrthoDB" id="3261222at2759"/>
<accession>A0A9Q3F0B9</accession>
<feature type="compositionally biased region" description="Polar residues" evidence="1">
    <location>
        <begin position="193"/>
        <end position="217"/>
    </location>
</feature>
<evidence type="ECO:0000313" key="3">
    <source>
        <dbReference type="Proteomes" id="UP000765509"/>
    </source>
</evidence>
<dbReference type="AlphaFoldDB" id="A0A9Q3F0B9"/>
<comment type="caution">
    <text evidence="2">The sequence shown here is derived from an EMBL/GenBank/DDBJ whole genome shotgun (WGS) entry which is preliminary data.</text>
</comment>
<name>A0A9Q3F0B9_9BASI</name>
<gene>
    <name evidence="2" type="ORF">O181_071063</name>
</gene>
<protein>
    <submittedName>
        <fullName evidence="2">Uncharacterized protein</fullName>
    </submittedName>
</protein>
<dbReference type="Proteomes" id="UP000765509">
    <property type="component" value="Unassembled WGS sequence"/>
</dbReference>
<organism evidence="2 3">
    <name type="scientific">Austropuccinia psidii MF-1</name>
    <dbReference type="NCBI Taxonomy" id="1389203"/>
    <lineage>
        <taxon>Eukaryota</taxon>
        <taxon>Fungi</taxon>
        <taxon>Dikarya</taxon>
        <taxon>Basidiomycota</taxon>
        <taxon>Pucciniomycotina</taxon>
        <taxon>Pucciniomycetes</taxon>
        <taxon>Pucciniales</taxon>
        <taxon>Sphaerophragmiaceae</taxon>
        <taxon>Austropuccinia</taxon>
    </lineage>
</organism>
<proteinExistence type="predicted"/>
<evidence type="ECO:0000313" key="2">
    <source>
        <dbReference type="EMBL" id="MBW0531348.1"/>
    </source>
</evidence>
<dbReference type="EMBL" id="AVOT02036769">
    <property type="protein sequence ID" value="MBW0531348.1"/>
    <property type="molecule type" value="Genomic_DNA"/>
</dbReference>
<feature type="region of interest" description="Disordered" evidence="1">
    <location>
        <begin position="108"/>
        <end position="226"/>
    </location>
</feature>
<reference evidence="2" key="1">
    <citation type="submission" date="2021-03" db="EMBL/GenBank/DDBJ databases">
        <title>Draft genome sequence of rust myrtle Austropuccinia psidii MF-1, a brazilian biotype.</title>
        <authorList>
            <person name="Quecine M.C."/>
            <person name="Pachon D.M.R."/>
            <person name="Bonatelli M.L."/>
            <person name="Correr F.H."/>
            <person name="Franceschini L.M."/>
            <person name="Leite T.F."/>
            <person name="Margarido G.R.A."/>
            <person name="Almeida C.A."/>
            <person name="Ferrarezi J.A."/>
            <person name="Labate C.A."/>
        </authorList>
    </citation>
    <scope>NUCLEOTIDE SEQUENCE</scope>
    <source>
        <strain evidence="2">MF-1</strain>
    </source>
</reference>